<dbReference type="InterPro" id="IPR052530">
    <property type="entry name" value="NAD(P)H_nitroreductase"/>
</dbReference>
<keyword evidence="5 7" id="KW-0560">Oxidoreductase</keyword>
<proteinExistence type="inferred from homology"/>
<reference evidence="10 11" key="1">
    <citation type="submission" date="2020-04" db="EMBL/GenBank/DDBJ databases">
        <title>MicrobeNet Type strains.</title>
        <authorList>
            <person name="Nicholson A.C."/>
        </authorList>
    </citation>
    <scope>NUCLEOTIDE SEQUENCE [LARGE SCALE GENOMIC DNA]</scope>
    <source>
        <strain evidence="10 11">DSM 40738</strain>
    </source>
</reference>
<evidence type="ECO:0000256" key="7">
    <source>
        <dbReference type="PIRNR" id="PIRNR000232"/>
    </source>
</evidence>
<organism evidence="10 11">
    <name type="scientific">Streptomyces somaliensis (strain ATCC 33201 / DSM 40738 / JCM 12659 / KCTC 9044 / NCTC 11332 / NRRL B-12077 / IP 733)</name>
    <dbReference type="NCBI Taxonomy" id="1134445"/>
    <lineage>
        <taxon>Bacteria</taxon>
        <taxon>Bacillati</taxon>
        <taxon>Actinomycetota</taxon>
        <taxon>Actinomycetes</taxon>
        <taxon>Kitasatosporales</taxon>
        <taxon>Streptomycetaceae</taxon>
        <taxon>Streptomyces</taxon>
    </lineage>
</organism>
<dbReference type="EC" id="1.-.-.-" evidence="7"/>
<gene>
    <name evidence="10" type="ORF">HGA06_02880</name>
</gene>
<dbReference type="PIRSF" id="PIRSF000232">
    <property type="entry name" value="YdjA"/>
    <property type="match status" value="1"/>
</dbReference>
<evidence type="ECO:0000256" key="2">
    <source>
        <dbReference type="ARBA" id="ARBA00022630"/>
    </source>
</evidence>
<feature type="binding site" description="in other chain" evidence="8">
    <location>
        <begin position="23"/>
        <end position="25"/>
    </location>
    <ligand>
        <name>FMN</name>
        <dbReference type="ChEBI" id="CHEBI:58210"/>
        <note>ligand shared between dimeric partners</note>
    </ligand>
</feature>
<dbReference type="GO" id="GO:0016491">
    <property type="term" value="F:oxidoreductase activity"/>
    <property type="evidence" value="ECO:0007669"/>
    <property type="project" value="UniProtKB-UniRule"/>
</dbReference>
<dbReference type="InterPro" id="IPR026021">
    <property type="entry name" value="YdjA-like"/>
</dbReference>
<evidence type="ECO:0000256" key="6">
    <source>
        <dbReference type="ARBA" id="ARBA00023027"/>
    </source>
</evidence>
<dbReference type="Pfam" id="PF00881">
    <property type="entry name" value="Nitroreductase"/>
    <property type="match status" value="1"/>
</dbReference>
<feature type="binding site" evidence="8">
    <location>
        <position position="52"/>
    </location>
    <ligand>
        <name>FMN</name>
        <dbReference type="ChEBI" id="CHEBI:58210"/>
        <note>ligand shared between dimeric partners</note>
    </ligand>
</feature>
<comment type="caution">
    <text evidence="10">The sequence shown here is derived from an EMBL/GenBank/DDBJ whole genome shotgun (WGS) entry which is preliminary data.</text>
</comment>
<evidence type="ECO:0000256" key="5">
    <source>
        <dbReference type="ARBA" id="ARBA00023002"/>
    </source>
</evidence>
<name>A0AA44IBZ7_STRE0</name>
<evidence type="ECO:0000259" key="9">
    <source>
        <dbReference type="Pfam" id="PF00881"/>
    </source>
</evidence>
<protein>
    <recommendedName>
        <fullName evidence="7">Putative NAD(P)H nitroreductase</fullName>
        <ecNumber evidence="7">1.-.-.-</ecNumber>
    </recommendedName>
</protein>
<feature type="domain" description="Nitroreductase" evidence="9">
    <location>
        <begin position="21"/>
        <end position="170"/>
    </location>
</feature>
<dbReference type="PANTHER" id="PTHR43821">
    <property type="entry name" value="NAD(P)H NITROREDUCTASE YDJA-RELATED"/>
    <property type="match status" value="1"/>
</dbReference>
<dbReference type="Proteomes" id="UP000570003">
    <property type="component" value="Unassembled WGS sequence"/>
</dbReference>
<keyword evidence="3 7" id="KW-0288">FMN</keyword>
<evidence type="ECO:0000313" key="10">
    <source>
        <dbReference type="EMBL" id="NKY13149.1"/>
    </source>
</evidence>
<sequence>MSERPVADTRGRQVEVTEAVLTRRSVTRLNDPAPSDDEMVELVQAASTAPDHGSLRPWRLVTIRGEERRCLGEALGRSAGDPGKAERARLKPLRAPLLVSIVFRPRLDHSKVPEWEQLAATASMVHTLHLLLHSRGWGSIWRTGNVDSPWVRDCVGVTALERLLGWLYVGTPSPDARIPPRQLFDVRTRVTSLSRASSTTADSSGAAR</sequence>
<dbReference type="AlphaFoldDB" id="A0AA44IBZ7"/>
<comment type="cofactor">
    <cofactor evidence="8">
        <name>FMN</name>
        <dbReference type="ChEBI" id="CHEBI:58210"/>
    </cofactor>
    <text evidence="8">Binds 1 FMN per subunit.</text>
</comment>
<evidence type="ECO:0000256" key="3">
    <source>
        <dbReference type="ARBA" id="ARBA00022643"/>
    </source>
</evidence>
<evidence type="ECO:0000313" key="11">
    <source>
        <dbReference type="Proteomes" id="UP000570003"/>
    </source>
</evidence>
<evidence type="ECO:0000256" key="4">
    <source>
        <dbReference type="ARBA" id="ARBA00022857"/>
    </source>
</evidence>
<evidence type="ECO:0000256" key="8">
    <source>
        <dbReference type="PIRSR" id="PIRSR000232-1"/>
    </source>
</evidence>
<dbReference type="EMBL" id="JAAXOU010000015">
    <property type="protein sequence ID" value="NKY13149.1"/>
    <property type="molecule type" value="Genomic_DNA"/>
</dbReference>
<dbReference type="InterPro" id="IPR000415">
    <property type="entry name" value="Nitroreductase-like"/>
</dbReference>
<dbReference type="InterPro" id="IPR029479">
    <property type="entry name" value="Nitroreductase"/>
</dbReference>
<dbReference type="PANTHER" id="PTHR43821:SF1">
    <property type="entry name" value="NAD(P)H NITROREDUCTASE YDJA-RELATED"/>
    <property type="match status" value="1"/>
</dbReference>
<accession>A0AA44IBZ7</accession>
<keyword evidence="4 7" id="KW-0521">NADP</keyword>
<evidence type="ECO:0000256" key="1">
    <source>
        <dbReference type="ARBA" id="ARBA00007118"/>
    </source>
</evidence>
<dbReference type="Gene3D" id="3.40.109.10">
    <property type="entry name" value="NADH Oxidase"/>
    <property type="match status" value="1"/>
</dbReference>
<keyword evidence="2 7" id="KW-0285">Flavoprotein</keyword>
<dbReference type="CDD" id="cd02135">
    <property type="entry name" value="YdjA-like"/>
    <property type="match status" value="1"/>
</dbReference>
<comment type="similarity">
    <text evidence="1 7">Belongs to the nitroreductase family.</text>
</comment>
<feature type="binding site" description="in other chain" evidence="8">
    <location>
        <begin position="141"/>
        <end position="143"/>
    </location>
    <ligand>
        <name>FMN</name>
        <dbReference type="ChEBI" id="CHEBI:58210"/>
        <note>ligand shared between dimeric partners</note>
    </ligand>
</feature>
<keyword evidence="6 7" id="KW-0520">NAD</keyword>
<keyword evidence="11" id="KW-1185">Reference proteome</keyword>
<dbReference type="SUPFAM" id="SSF55469">
    <property type="entry name" value="FMN-dependent nitroreductase-like"/>
    <property type="match status" value="1"/>
</dbReference>